<evidence type="ECO:0000256" key="4">
    <source>
        <dbReference type="ARBA" id="ARBA00022679"/>
    </source>
</evidence>
<accession>A0AA37TBD1</accession>
<dbReference type="RefSeq" id="WP_232594428.1">
    <property type="nucleotide sequence ID" value="NZ_BSPD01000064.1"/>
</dbReference>
<keyword evidence="8" id="KW-1185">Reference proteome</keyword>
<sequence>MLVSIVIRTLNEEKHLDELLFAINAQVSDIFSVESVIVDSGSTDRTLEIANAHGARVTHIKKEEFSFGRSLNVGCNFAGGNILVFVSGHCVPASKHWLHELCFPIYENKVQYTYGRQIGRDTTKYSEQRVFEKYFPDHCMLPQEGFFCNNANSALLRKSWEKHSFDEDLTGLEDMQLARKLVESGGLVGYVSKAPVYHIHDESWAQVERRYEREAIALRNIKPEIHMTLGDFLRCYMSSMLSDFGDAVKQKVFFREFRSIVIFRFLQYWGGYKGNHIHRKLSKEAKRKYFYPKERVTRELKVDNNEQNHSLNAPKSE</sequence>
<comment type="similarity">
    <text evidence="2">Belongs to the glycosyltransferase 2 family.</text>
</comment>
<keyword evidence="5" id="KW-0460">Magnesium</keyword>
<comment type="cofactor">
    <cofactor evidence="1">
        <name>Mg(2+)</name>
        <dbReference type="ChEBI" id="CHEBI:18420"/>
    </cofactor>
</comment>
<evidence type="ECO:0000256" key="2">
    <source>
        <dbReference type="ARBA" id="ARBA00006739"/>
    </source>
</evidence>
<gene>
    <name evidence="7" type="ORF">GCM10007877_26840</name>
</gene>
<name>A0AA37TBD1_9GAMM</name>
<dbReference type="InterPro" id="IPR001173">
    <property type="entry name" value="Glyco_trans_2-like"/>
</dbReference>
<dbReference type="Gene3D" id="3.90.550.10">
    <property type="entry name" value="Spore Coat Polysaccharide Biosynthesis Protein SpsA, Chain A"/>
    <property type="match status" value="1"/>
</dbReference>
<evidence type="ECO:0000313" key="8">
    <source>
        <dbReference type="Proteomes" id="UP001156870"/>
    </source>
</evidence>
<evidence type="ECO:0000313" key="7">
    <source>
        <dbReference type="EMBL" id="GLS26965.1"/>
    </source>
</evidence>
<comment type="caution">
    <text evidence="7">The sequence shown here is derived from an EMBL/GenBank/DDBJ whole genome shotgun (WGS) entry which is preliminary data.</text>
</comment>
<evidence type="ECO:0000259" key="6">
    <source>
        <dbReference type="Pfam" id="PF00535"/>
    </source>
</evidence>
<reference evidence="7 8" key="1">
    <citation type="journal article" date="2014" name="Int. J. Syst. Evol. Microbiol.">
        <title>Complete genome sequence of Corynebacterium casei LMG S-19264T (=DSM 44701T), isolated from a smear-ripened cheese.</title>
        <authorList>
            <consortium name="US DOE Joint Genome Institute (JGI-PGF)"/>
            <person name="Walter F."/>
            <person name="Albersmeier A."/>
            <person name="Kalinowski J."/>
            <person name="Ruckert C."/>
        </authorList>
    </citation>
    <scope>NUCLEOTIDE SEQUENCE [LARGE SCALE GENOMIC DNA]</scope>
    <source>
        <strain evidence="7 8">NBRC 110095</strain>
    </source>
</reference>
<dbReference type="PANTHER" id="PTHR48090">
    <property type="entry name" value="UNDECAPRENYL-PHOSPHATE 4-DEOXY-4-FORMAMIDO-L-ARABINOSE TRANSFERASE-RELATED"/>
    <property type="match status" value="1"/>
</dbReference>
<dbReference type="Pfam" id="PF00535">
    <property type="entry name" value="Glycos_transf_2"/>
    <property type="match status" value="1"/>
</dbReference>
<protein>
    <recommendedName>
        <fullName evidence="6">Glycosyltransferase 2-like domain-containing protein</fullName>
    </recommendedName>
</protein>
<dbReference type="AlphaFoldDB" id="A0AA37TBD1"/>
<organism evidence="7 8">
    <name type="scientific">Marinibactrum halimedae</name>
    <dbReference type="NCBI Taxonomy" id="1444977"/>
    <lineage>
        <taxon>Bacteria</taxon>
        <taxon>Pseudomonadati</taxon>
        <taxon>Pseudomonadota</taxon>
        <taxon>Gammaproteobacteria</taxon>
        <taxon>Cellvibrionales</taxon>
        <taxon>Cellvibrionaceae</taxon>
        <taxon>Marinibactrum</taxon>
    </lineage>
</organism>
<dbReference type="Proteomes" id="UP001156870">
    <property type="component" value="Unassembled WGS sequence"/>
</dbReference>
<feature type="domain" description="Glycosyltransferase 2-like" evidence="6">
    <location>
        <begin position="4"/>
        <end position="159"/>
    </location>
</feature>
<dbReference type="CDD" id="cd00761">
    <property type="entry name" value="Glyco_tranf_GTA_type"/>
    <property type="match status" value="1"/>
</dbReference>
<evidence type="ECO:0000256" key="5">
    <source>
        <dbReference type="ARBA" id="ARBA00022842"/>
    </source>
</evidence>
<dbReference type="SUPFAM" id="SSF53448">
    <property type="entry name" value="Nucleotide-diphospho-sugar transferases"/>
    <property type="match status" value="1"/>
</dbReference>
<dbReference type="InterPro" id="IPR029044">
    <property type="entry name" value="Nucleotide-diphossugar_trans"/>
</dbReference>
<dbReference type="EMBL" id="BSPD01000064">
    <property type="protein sequence ID" value="GLS26965.1"/>
    <property type="molecule type" value="Genomic_DNA"/>
</dbReference>
<dbReference type="GO" id="GO:0016757">
    <property type="term" value="F:glycosyltransferase activity"/>
    <property type="evidence" value="ECO:0007669"/>
    <property type="project" value="UniProtKB-KW"/>
</dbReference>
<proteinExistence type="inferred from homology"/>
<keyword evidence="3" id="KW-0328">Glycosyltransferase</keyword>
<dbReference type="PANTHER" id="PTHR48090:SF10">
    <property type="entry name" value="GLUCOSYL-3-PHOSPHOGLYCERATE SYNTHASE"/>
    <property type="match status" value="1"/>
</dbReference>
<evidence type="ECO:0000256" key="3">
    <source>
        <dbReference type="ARBA" id="ARBA00022676"/>
    </source>
</evidence>
<evidence type="ECO:0000256" key="1">
    <source>
        <dbReference type="ARBA" id="ARBA00001946"/>
    </source>
</evidence>
<dbReference type="InterPro" id="IPR050256">
    <property type="entry name" value="Glycosyltransferase_2"/>
</dbReference>
<keyword evidence="4" id="KW-0808">Transferase</keyword>